<dbReference type="PANTHER" id="PTHR11739:SF4">
    <property type="entry name" value="CITRATE SYNTHASE, PEROXISOMAL"/>
    <property type="match status" value="1"/>
</dbReference>
<organism evidence="3">
    <name type="scientific">marine metagenome</name>
    <dbReference type="NCBI Taxonomy" id="408172"/>
    <lineage>
        <taxon>unclassified sequences</taxon>
        <taxon>metagenomes</taxon>
        <taxon>ecological metagenomes</taxon>
    </lineage>
</organism>
<comment type="similarity">
    <text evidence="1">Belongs to the citrate synthase family.</text>
</comment>
<evidence type="ECO:0008006" key="4">
    <source>
        <dbReference type="Google" id="ProtNLM"/>
    </source>
</evidence>
<dbReference type="GO" id="GO:0005975">
    <property type="term" value="P:carbohydrate metabolic process"/>
    <property type="evidence" value="ECO:0007669"/>
    <property type="project" value="TreeGrafter"/>
</dbReference>
<dbReference type="AlphaFoldDB" id="A0A382JCP9"/>
<dbReference type="InterPro" id="IPR016142">
    <property type="entry name" value="Citrate_synth-like_lrg_a-sub"/>
</dbReference>
<name>A0A382JCP9_9ZZZZ</name>
<dbReference type="SUPFAM" id="SSF48256">
    <property type="entry name" value="Citrate synthase"/>
    <property type="match status" value="1"/>
</dbReference>
<feature type="non-terminal residue" evidence="3">
    <location>
        <position position="139"/>
    </location>
</feature>
<keyword evidence="2" id="KW-0808">Transferase</keyword>
<accession>A0A382JCP9</accession>
<evidence type="ECO:0000313" key="3">
    <source>
        <dbReference type="EMBL" id="SVC10054.1"/>
    </source>
</evidence>
<dbReference type="PANTHER" id="PTHR11739">
    <property type="entry name" value="CITRATE SYNTHASE"/>
    <property type="match status" value="1"/>
</dbReference>
<dbReference type="InterPro" id="IPR036969">
    <property type="entry name" value="Citrate_synthase_sf"/>
</dbReference>
<dbReference type="EMBL" id="UINC01073564">
    <property type="protein sequence ID" value="SVC10054.1"/>
    <property type="molecule type" value="Genomic_DNA"/>
</dbReference>
<protein>
    <recommendedName>
        <fullName evidence="4">Citrate synthase</fullName>
    </recommendedName>
</protein>
<evidence type="ECO:0000256" key="1">
    <source>
        <dbReference type="ARBA" id="ARBA00010566"/>
    </source>
</evidence>
<evidence type="ECO:0000256" key="2">
    <source>
        <dbReference type="ARBA" id="ARBA00022679"/>
    </source>
</evidence>
<dbReference type="InterPro" id="IPR002020">
    <property type="entry name" value="Citrate_synthase"/>
</dbReference>
<dbReference type="GO" id="GO:0046912">
    <property type="term" value="F:acyltransferase activity, acyl groups converted into alkyl on transfer"/>
    <property type="evidence" value="ECO:0007669"/>
    <property type="project" value="InterPro"/>
</dbReference>
<dbReference type="Gene3D" id="1.10.580.10">
    <property type="entry name" value="Citrate Synthase, domain 1"/>
    <property type="match status" value="1"/>
</dbReference>
<dbReference type="Pfam" id="PF00285">
    <property type="entry name" value="Citrate_synt"/>
    <property type="match status" value="1"/>
</dbReference>
<dbReference type="GO" id="GO:0006099">
    <property type="term" value="P:tricarboxylic acid cycle"/>
    <property type="evidence" value="ECO:0007669"/>
    <property type="project" value="TreeGrafter"/>
</dbReference>
<sequence length="139" mass="15364">MPERSSTGLRDATVADSTICFIDGQKGILEYFGYPIQQLAEHSTFEEIVFLLWNGRLPSKEELASLEDELKGNREVPAAIWDLARSLPKDAVPMETLRTAVSALSAFDSARDDTSQEASRLKAMQLVAKTPTVIAGMYR</sequence>
<dbReference type="GO" id="GO:0005829">
    <property type="term" value="C:cytosol"/>
    <property type="evidence" value="ECO:0007669"/>
    <property type="project" value="TreeGrafter"/>
</dbReference>
<proteinExistence type="inferred from homology"/>
<gene>
    <name evidence="3" type="ORF">METZ01_LOCUS262908</name>
</gene>
<reference evidence="3" key="1">
    <citation type="submission" date="2018-05" db="EMBL/GenBank/DDBJ databases">
        <authorList>
            <person name="Lanie J.A."/>
            <person name="Ng W.-L."/>
            <person name="Kazmierczak K.M."/>
            <person name="Andrzejewski T.M."/>
            <person name="Davidsen T.M."/>
            <person name="Wayne K.J."/>
            <person name="Tettelin H."/>
            <person name="Glass J.I."/>
            <person name="Rusch D."/>
            <person name="Podicherti R."/>
            <person name="Tsui H.-C.T."/>
            <person name="Winkler M.E."/>
        </authorList>
    </citation>
    <scope>NUCLEOTIDE SEQUENCE</scope>
</reference>